<reference evidence="9" key="1">
    <citation type="submission" date="2016-11" db="EMBL/GenBank/DDBJ databases">
        <title>Complete Genome Sequence of alachlor-degrading Sphingomonas sp. strain JJ-A5.</title>
        <authorList>
            <person name="Lee H."/>
            <person name="Ka J.-O."/>
        </authorList>
    </citation>
    <scope>NUCLEOTIDE SEQUENCE [LARGE SCALE GENOMIC DNA]</scope>
    <source>
        <strain evidence="9">JJ-A5</strain>
    </source>
</reference>
<dbReference type="InterPro" id="IPR015797">
    <property type="entry name" value="NUDIX_hydrolase-like_dom_sf"/>
</dbReference>
<dbReference type="AlphaFoldDB" id="A0A1L3ZS36"/>
<organism evidence="8 9">
    <name type="scientific">Tardibacter chloracetimidivorans</name>
    <dbReference type="NCBI Taxonomy" id="1921510"/>
    <lineage>
        <taxon>Bacteria</taxon>
        <taxon>Pseudomonadati</taxon>
        <taxon>Pseudomonadota</taxon>
        <taxon>Alphaproteobacteria</taxon>
        <taxon>Sphingomonadales</taxon>
        <taxon>Sphingomonadaceae</taxon>
        <taxon>Tardibacter</taxon>
    </lineage>
</organism>
<keyword evidence="6" id="KW-0464">Manganese</keyword>
<comment type="cofactor">
    <cofactor evidence="1">
        <name>Mn(2+)</name>
        <dbReference type="ChEBI" id="CHEBI:29035"/>
    </cofactor>
</comment>
<evidence type="ECO:0000313" key="9">
    <source>
        <dbReference type="Proteomes" id="UP000182063"/>
    </source>
</evidence>
<evidence type="ECO:0000256" key="6">
    <source>
        <dbReference type="ARBA" id="ARBA00023211"/>
    </source>
</evidence>
<dbReference type="InterPro" id="IPR039121">
    <property type="entry name" value="NUDT19"/>
</dbReference>
<dbReference type="PROSITE" id="PS51462">
    <property type="entry name" value="NUDIX"/>
    <property type="match status" value="1"/>
</dbReference>
<proteinExistence type="predicted"/>
<evidence type="ECO:0000259" key="7">
    <source>
        <dbReference type="PROSITE" id="PS51462"/>
    </source>
</evidence>
<dbReference type="SUPFAM" id="SSF55811">
    <property type="entry name" value="Nudix"/>
    <property type="match status" value="1"/>
</dbReference>
<evidence type="ECO:0000313" key="8">
    <source>
        <dbReference type="EMBL" id="API58435.1"/>
    </source>
</evidence>
<gene>
    <name evidence="8" type="ORF">BSL82_03230</name>
</gene>
<dbReference type="PANTHER" id="PTHR12318:SF0">
    <property type="entry name" value="ACYL-COENZYME A DIPHOSPHATASE NUDT19"/>
    <property type="match status" value="1"/>
</dbReference>
<keyword evidence="3" id="KW-0479">Metal-binding</keyword>
<dbReference type="RefSeq" id="WP_072596008.1">
    <property type="nucleotide sequence ID" value="NZ_CP018221.1"/>
</dbReference>
<evidence type="ECO:0000256" key="4">
    <source>
        <dbReference type="ARBA" id="ARBA00022801"/>
    </source>
</evidence>
<evidence type="ECO:0000256" key="5">
    <source>
        <dbReference type="ARBA" id="ARBA00022842"/>
    </source>
</evidence>
<dbReference type="STRING" id="1921510.BSL82_03230"/>
<comment type="cofactor">
    <cofactor evidence="2">
        <name>Mg(2+)</name>
        <dbReference type="ChEBI" id="CHEBI:18420"/>
    </cofactor>
</comment>
<evidence type="ECO:0000256" key="2">
    <source>
        <dbReference type="ARBA" id="ARBA00001946"/>
    </source>
</evidence>
<sequence length="256" mass="28364">MTDPIPAATVIIVRDQPNGYEVLMVERHAQLAFAGGAAVFPGGRIDEDDHLIAASAPIGEASAGLERLDAAARIAAMRESLEETGIAIGVDGLPLHRWADWRAALHSGKPFSEMLMAEGLRLNLGSLTPFARWLPPSRRLSRIFDTRFYIARAPEDAPMPFLPDGRETTRIFWTRPQDMLESAGQGAAQIIFPTRRNLERLAVHADYAALEAHARSITVRTIQPRTEEAEGRRWLVIPDDQGYPLTREPLDSAERE</sequence>
<protein>
    <recommendedName>
        <fullName evidence="7">Nudix hydrolase domain-containing protein</fullName>
    </recommendedName>
</protein>
<dbReference type="PANTHER" id="PTHR12318">
    <property type="entry name" value="TESTOSTERONE-REGULATED PROTEIN RP2"/>
    <property type="match status" value="1"/>
</dbReference>
<dbReference type="KEGG" id="sphj:BSL82_03230"/>
<dbReference type="EMBL" id="CP018221">
    <property type="protein sequence ID" value="API58435.1"/>
    <property type="molecule type" value="Genomic_DNA"/>
</dbReference>
<keyword evidence="4" id="KW-0378">Hydrolase</keyword>
<dbReference type="Gene3D" id="3.90.79.10">
    <property type="entry name" value="Nucleoside Triphosphate Pyrophosphohydrolase"/>
    <property type="match status" value="1"/>
</dbReference>
<evidence type="ECO:0000256" key="3">
    <source>
        <dbReference type="ARBA" id="ARBA00022723"/>
    </source>
</evidence>
<keyword evidence="5" id="KW-0460">Magnesium</keyword>
<dbReference type="GO" id="GO:0016818">
    <property type="term" value="F:hydrolase activity, acting on acid anhydrides, in phosphorus-containing anhydrides"/>
    <property type="evidence" value="ECO:0007669"/>
    <property type="project" value="InterPro"/>
</dbReference>
<dbReference type="GO" id="GO:0046872">
    <property type="term" value="F:metal ion binding"/>
    <property type="evidence" value="ECO:0007669"/>
    <property type="project" value="UniProtKB-KW"/>
</dbReference>
<dbReference type="OrthoDB" id="7183442at2"/>
<name>A0A1L3ZS36_9SPHN</name>
<keyword evidence="9" id="KW-1185">Reference proteome</keyword>
<evidence type="ECO:0000256" key="1">
    <source>
        <dbReference type="ARBA" id="ARBA00001936"/>
    </source>
</evidence>
<dbReference type="Proteomes" id="UP000182063">
    <property type="component" value="Chromosome"/>
</dbReference>
<feature type="domain" description="Nudix hydrolase" evidence="7">
    <location>
        <begin position="4"/>
        <end position="199"/>
    </location>
</feature>
<dbReference type="CDD" id="cd18870">
    <property type="entry name" value="NUDIX_AcylCoAdiphos_Nudt19"/>
    <property type="match status" value="1"/>
</dbReference>
<dbReference type="InterPro" id="IPR000086">
    <property type="entry name" value="NUDIX_hydrolase_dom"/>
</dbReference>
<accession>A0A1L3ZS36</accession>